<dbReference type="EMBL" id="JAMFTS010000005">
    <property type="protein sequence ID" value="KAJ4745886.1"/>
    <property type="molecule type" value="Genomic_DNA"/>
</dbReference>
<organism evidence="9 10">
    <name type="scientific">Rhynchospora pubera</name>
    <dbReference type="NCBI Taxonomy" id="906938"/>
    <lineage>
        <taxon>Eukaryota</taxon>
        <taxon>Viridiplantae</taxon>
        <taxon>Streptophyta</taxon>
        <taxon>Embryophyta</taxon>
        <taxon>Tracheophyta</taxon>
        <taxon>Spermatophyta</taxon>
        <taxon>Magnoliopsida</taxon>
        <taxon>Liliopsida</taxon>
        <taxon>Poales</taxon>
        <taxon>Cyperaceae</taxon>
        <taxon>Cyperoideae</taxon>
        <taxon>Rhynchosporeae</taxon>
        <taxon>Rhynchospora</taxon>
    </lineage>
</organism>
<feature type="binding site" description="axial binding residue" evidence="6">
    <location>
        <position position="439"/>
    </location>
    <ligand>
        <name>heme</name>
        <dbReference type="ChEBI" id="CHEBI:30413"/>
    </ligand>
    <ligandPart>
        <name>Fe</name>
        <dbReference type="ChEBI" id="CHEBI:18248"/>
    </ligandPart>
</feature>
<dbReference type="SUPFAM" id="SSF48264">
    <property type="entry name" value="Cytochrome P450"/>
    <property type="match status" value="1"/>
</dbReference>
<accession>A0AAV8BTL5</accession>
<dbReference type="PROSITE" id="PS00086">
    <property type="entry name" value="CYTOCHROME_P450"/>
    <property type="match status" value="1"/>
</dbReference>
<dbReference type="AlphaFoldDB" id="A0AAV8BTL5"/>
<evidence type="ECO:0000313" key="10">
    <source>
        <dbReference type="Proteomes" id="UP001140206"/>
    </source>
</evidence>
<dbReference type="GO" id="GO:0005506">
    <property type="term" value="F:iron ion binding"/>
    <property type="evidence" value="ECO:0007669"/>
    <property type="project" value="InterPro"/>
</dbReference>
<evidence type="ECO:0000256" key="1">
    <source>
        <dbReference type="ARBA" id="ARBA00010617"/>
    </source>
</evidence>
<dbReference type="InterPro" id="IPR001128">
    <property type="entry name" value="Cyt_P450"/>
</dbReference>
<name>A0AAV8BTL5_9POAL</name>
<protein>
    <submittedName>
        <fullName evidence="9">Cytochrome P450 76C4</fullName>
    </submittedName>
</protein>
<dbReference type="CDD" id="cd11073">
    <property type="entry name" value="CYP76-like"/>
    <property type="match status" value="1"/>
</dbReference>
<feature type="transmembrane region" description="Helical" evidence="8">
    <location>
        <begin position="6"/>
        <end position="24"/>
    </location>
</feature>
<comment type="cofactor">
    <cofactor evidence="6">
        <name>heme</name>
        <dbReference type="ChEBI" id="CHEBI:30413"/>
    </cofactor>
</comment>
<evidence type="ECO:0000256" key="6">
    <source>
        <dbReference type="PIRSR" id="PIRSR602401-1"/>
    </source>
</evidence>
<sequence>MDISLSILFMSLIILLLSLYKFLISSNKTRIPPGPIPLPIIGNLFDFDDQPVHHSLTRLAKVYGPIMSIKFGLTTTIVVSSPMAACEILQKKDAYFSAREIPDSFHAFDHYKVSMLWLPSTSPLWKHLRAICATYLFSARSLESSRQIRVKKVREIIEHFHQNAGSKVNIHQIMFSGMLNVISNVLFSQDVVNINSELPQEFKECIAGFINEMIKPNISDFFPFIRVLDLQGRRRTLAGYLERLYGYFDQLINARLKNRSRVSGILNGDFLDYLLELYFESKISRHEIHALLTDLFVAGTDTSTTTVEWAMAELLHDPVSMAKAQTEVQETFGLKALEEPETVKLPYLQAVVKEVLRLHPPGPLLVPHRAMEAGLNLCGCGYTVPRGARVMINVWAIGRDPGVWDQPDVFRPERFLGKDMDFQGRDFEFIPFGSGRRICPGLPLVRRVVPFLLALMLQEFAWRLPNGMEPNDVDLTEKFASALELAVPLHAVPISVVQRGLQGKKYI</sequence>
<dbReference type="Pfam" id="PF00067">
    <property type="entry name" value="p450"/>
    <property type="match status" value="1"/>
</dbReference>
<evidence type="ECO:0000256" key="2">
    <source>
        <dbReference type="ARBA" id="ARBA00022723"/>
    </source>
</evidence>
<dbReference type="GO" id="GO:0020037">
    <property type="term" value="F:heme binding"/>
    <property type="evidence" value="ECO:0007669"/>
    <property type="project" value="InterPro"/>
</dbReference>
<proteinExistence type="inferred from homology"/>
<gene>
    <name evidence="9" type="ORF">LUZ62_080291</name>
</gene>
<evidence type="ECO:0000256" key="4">
    <source>
        <dbReference type="ARBA" id="ARBA00023002"/>
    </source>
</evidence>
<dbReference type="GO" id="GO:0006952">
    <property type="term" value="P:defense response"/>
    <property type="evidence" value="ECO:0007669"/>
    <property type="project" value="UniProtKB-KW"/>
</dbReference>
<evidence type="ECO:0000256" key="5">
    <source>
        <dbReference type="ARBA" id="ARBA00023004"/>
    </source>
</evidence>
<dbReference type="GO" id="GO:0016709">
    <property type="term" value="F:oxidoreductase activity, acting on paired donors, with incorporation or reduction of molecular oxygen, NAD(P)H as one donor, and incorporation of one atom of oxygen"/>
    <property type="evidence" value="ECO:0007669"/>
    <property type="project" value="UniProtKB-ARBA"/>
</dbReference>
<keyword evidence="7" id="KW-0503">Monooxygenase</keyword>
<dbReference type="PRINTS" id="PR00463">
    <property type="entry name" value="EP450I"/>
</dbReference>
<keyword evidence="5 6" id="KW-0408">Iron</keyword>
<evidence type="ECO:0000256" key="3">
    <source>
        <dbReference type="ARBA" id="ARBA00022821"/>
    </source>
</evidence>
<dbReference type="Gene3D" id="1.10.630.10">
    <property type="entry name" value="Cytochrome P450"/>
    <property type="match status" value="1"/>
</dbReference>
<dbReference type="PANTHER" id="PTHR47950:SF44">
    <property type="entry name" value="CYTOCHROME P450, FAMILY 76, SUBFAMILY C, POLYPEPTIDE 5-RELATED"/>
    <property type="match status" value="1"/>
</dbReference>
<keyword evidence="6 7" id="KW-0349">Heme</keyword>
<dbReference type="Proteomes" id="UP001140206">
    <property type="component" value="Chromosome 5"/>
</dbReference>
<dbReference type="FunFam" id="1.10.630.10:FF:000007">
    <property type="entry name" value="Cytochrome P450 76C4"/>
    <property type="match status" value="1"/>
</dbReference>
<keyword evidence="8" id="KW-0812">Transmembrane</keyword>
<dbReference type="InterPro" id="IPR017972">
    <property type="entry name" value="Cyt_P450_CS"/>
</dbReference>
<comment type="caution">
    <text evidence="9">The sequence shown here is derived from an EMBL/GenBank/DDBJ whole genome shotgun (WGS) entry which is preliminary data.</text>
</comment>
<reference evidence="9" key="1">
    <citation type="submission" date="2022-08" db="EMBL/GenBank/DDBJ databases">
        <authorList>
            <person name="Marques A."/>
        </authorList>
    </citation>
    <scope>NUCLEOTIDE SEQUENCE</scope>
    <source>
        <strain evidence="9">RhyPub2mFocal</strain>
        <tissue evidence="9">Leaves</tissue>
    </source>
</reference>
<dbReference type="PANTHER" id="PTHR47950">
    <property type="entry name" value="CYTOCHROME P450, FAMILY 76, SUBFAMILY C, POLYPEPTIDE 5-RELATED"/>
    <property type="match status" value="1"/>
</dbReference>
<keyword evidence="10" id="KW-1185">Reference proteome</keyword>
<keyword evidence="8" id="KW-0472">Membrane</keyword>
<dbReference type="GO" id="GO:0051502">
    <property type="term" value="P:diterpene phytoalexin biosynthetic process"/>
    <property type="evidence" value="ECO:0007669"/>
    <property type="project" value="UniProtKB-ARBA"/>
</dbReference>
<evidence type="ECO:0000256" key="8">
    <source>
        <dbReference type="SAM" id="Phobius"/>
    </source>
</evidence>
<dbReference type="PRINTS" id="PR00385">
    <property type="entry name" value="P450"/>
</dbReference>
<dbReference type="InterPro" id="IPR036396">
    <property type="entry name" value="Cyt_P450_sf"/>
</dbReference>
<dbReference type="InterPro" id="IPR002401">
    <property type="entry name" value="Cyt_P450_E_grp-I"/>
</dbReference>
<comment type="similarity">
    <text evidence="1 7">Belongs to the cytochrome P450 family.</text>
</comment>
<keyword evidence="3" id="KW-0611">Plant defense</keyword>
<keyword evidence="8" id="KW-1133">Transmembrane helix</keyword>
<keyword evidence="2 6" id="KW-0479">Metal-binding</keyword>
<evidence type="ECO:0000256" key="7">
    <source>
        <dbReference type="RuleBase" id="RU000461"/>
    </source>
</evidence>
<evidence type="ECO:0000313" key="9">
    <source>
        <dbReference type="EMBL" id="KAJ4745886.1"/>
    </source>
</evidence>
<keyword evidence="4 7" id="KW-0560">Oxidoreductase</keyword>